<dbReference type="InterPro" id="IPR002885">
    <property type="entry name" value="PPR_rpt"/>
</dbReference>
<comment type="caution">
    <text evidence="3">The sequence shown here is derived from an EMBL/GenBank/DDBJ whole genome shotgun (WGS) entry which is preliminary data.</text>
</comment>
<reference evidence="3 4" key="1">
    <citation type="submission" date="2024-11" db="EMBL/GenBank/DDBJ databases">
        <title>A near-complete genome assembly of Cinchona calisaya.</title>
        <authorList>
            <person name="Lian D.C."/>
            <person name="Zhao X.W."/>
            <person name="Wei L."/>
        </authorList>
    </citation>
    <scope>NUCLEOTIDE SEQUENCE [LARGE SCALE GENOMIC DNA]</scope>
    <source>
        <tissue evidence="3">Nenye</tissue>
    </source>
</reference>
<dbReference type="EMBL" id="JBJUIK010000012">
    <property type="protein sequence ID" value="KAL3509238.1"/>
    <property type="molecule type" value="Genomic_DNA"/>
</dbReference>
<feature type="repeat" description="PPR" evidence="2">
    <location>
        <begin position="218"/>
        <end position="252"/>
    </location>
</feature>
<evidence type="ECO:0000313" key="3">
    <source>
        <dbReference type="EMBL" id="KAL3509238.1"/>
    </source>
</evidence>
<dbReference type="PROSITE" id="PS51375">
    <property type="entry name" value="PPR"/>
    <property type="match status" value="6"/>
</dbReference>
<dbReference type="AlphaFoldDB" id="A0ABD2YUM3"/>
<dbReference type="FunFam" id="1.25.40.10:FF:001096">
    <property type="entry name" value="Pentatricopeptide repeat-containing protein"/>
    <property type="match status" value="1"/>
</dbReference>
<keyword evidence="4" id="KW-1185">Reference proteome</keyword>
<keyword evidence="1" id="KW-0677">Repeat</keyword>
<feature type="repeat" description="PPR" evidence="2">
    <location>
        <begin position="118"/>
        <end position="152"/>
    </location>
</feature>
<gene>
    <name evidence="3" type="ORF">ACH5RR_028639</name>
</gene>
<evidence type="ECO:0000313" key="4">
    <source>
        <dbReference type="Proteomes" id="UP001630127"/>
    </source>
</evidence>
<accession>A0ABD2YUM3</accession>
<dbReference type="PANTHER" id="PTHR24015">
    <property type="entry name" value="OS07G0578800 PROTEIN-RELATED"/>
    <property type="match status" value="1"/>
</dbReference>
<proteinExistence type="predicted"/>
<feature type="repeat" description="PPR" evidence="2">
    <location>
        <begin position="650"/>
        <end position="684"/>
    </location>
</feature>
<dbReference type="InterPro" id="IPR046960">
    <property type="entry name" value="PPR_At4g14850-like_plant"/>
</dbReference>
<dbReference type="FunFam" id="1.25.40.10:FF:000073">
    <property type="entry name" value="Pentatricopeptide repeat-containing protein chloroplastic"/>
    <property type="match status" value="1"/>
</dbReference>
<name>A0ABD2YUM3_9GENT</name>
<feature type="repeat" description="PPR" evidence="2">
    <location>
        <begin position="548"/>
        <end position="582"/>
    </location>
</feature>
<dbReference type="NCBIfam" id="TIGR00756">
    <property type="entry name" value="PPR"/>
    <property type="match status" value="6"/>
</dbReference>
<dbReference type="Pfam" id="PF13041">
    <property type="entry name" value="PPR_2"/>
    <property type="match status" value="3"/>
</dbReference>
<protein>
    <recommendedName>
        <fullName evidence="5">Pentatricopeptide repeat-containing protein</fullName>
    </recommendedName>
</protein>
<dbReference type="FunFam" id="1.25.40.10:FF:000285">
    <property type="entry name" value="Pentatricopeptide repeat-containing protein, chloroplastic"/>
    <property type="match status" value="1"/>
</dbReference>
<dbReference type="Proteomes" id="UP001630127">
    <property type="component" value="Unassembled WGS sequence"/>
</dbReference>
<feature type="repeat" description="PPR" evidence="2">
    <location>
        <begin position="319"/>
        <end position="353"/>
    </location>
</feature>
<evidence type="ECO:0008006" key="5">
    <source>
        <dbReference type="Google" id="ProtNLM"/>
    </source>
</evidence>
<feature type="repeat" description="PPR" evidence="2">
    <location>
        <begin position="619"/>
        <end position="649"/>
    </location>
</feature>
<dbReference type="Gene3D" id="1.25.40.10">
    <property type="entry name" value="Tetratricopeptide repeat domain"/>
    <property type="match status" value="6"/>
</dbReference>
<dbReference type="FunFam" id="1.25.40.10:FF:000242">
    <property type="entry name" value="Pentatricopeptide repeat-containing protein"/>
    <property type="match status" value="1"/>
</dbReference>
<dbReference type="Pfam" id="PF01535">
    <property type="entry name" value="PPR"/>
    <property type="match status" value="8"/>
</dbReference>
<dbReference type="PANTHER" id="PTHR24015:SF548">
    <property type="entry name" value="OS08G0340900 PROTEIN"/>
    <property type="match status" value="1"/>
</dbReference>
<evidence type="ECO:0000256" key="1">
    <source>
        <dbReference type="ARBA" id="ARBA00022737"/>
    </source>
</evidence>
<evidence type="ECO:0000256" key="2">
    <source>
        <dbReference type="PROSITE-ProRule" id="PRU00708"/>
    </source>
</evidence>
<organism evidence="3 4">
    <name type="scientific">Cinchona calisaya</name>
    <dbReference type="NCBI Taxonomy" id="153742"/>
    <lineage>
        <taxon>Eukaryota</taxon>
        <taxon>Viridiplantae</taxon>
        <taxon>Streptophyta</taxon>
        <taxon>Embryophyta</taxon>
        <taxon>Tracheophyta</taxon>
        <taxon>Spermatophyta</taxon>
        <taxon>Magnoliopsida</taxon>
        <taxon>eudicotyledons</taxon>
        <taxon>Gunneridae</taxon>
        <taxon>Pentapetalae</taxon>
        <taxon>asterids</taxon>
        <taxon>lamiids</taxon>
        <taxon>Gentianales</taxon>
        <taxon>Rubiaceae</taxon>
        <taxon>Cinchonoideae</taxon>
        <taxon>Cinchoneae</taxon>
        <taxon>Cinchona</taxon>
    </lineage>
</organism>
<dbReference type="InterPro" id="IPR011990">
    <property type="entry name" value="TPR-like_helical_dom_sf"/>
</dbReference>
<sequence>MRKTTSIAAKNLHFFNGIITHISCTQKLYFSIPTQKYHQIHQPLYEEPITHQRLIDLLQEPTRVQSINTTKAIHAVTITLDPNPTDPVVLYNNIMSKYASFGEILAARKLFDKMPQRNVVSYNTMIKACNRDGIFEEAWKLFCEMRGFGFNPTQFTFGGLLSSDLMSLTQGFQLLALIVKTGFLYADAFVGTALLGLFGSHGCLDEVILVFEDMAVKNLVTWNCMISSFAQHGFVTYSAQMFLELMKSGMELSEFTFVGVLSGFVGELDLELGEQIHGLVIKYGFQERVSIANSLINMYAKCGEICLAEKMFEKVPIKDIVSWNTIIGAMTKGDKPEKAFAIFLNMCKNGIFPNETTFVNVLSSCFSLKDLSYGECIHAKIIKRNLDSHVYVGSALVDFYAKCDKLEVAVLCFDKISHKNLVSWNSLMAGYSNTDSSVCLLLLQEMIHLGHRPNEFSFSTVLKSSLDLEVQQLHSFIAKMGYHNNEYVLSSLITSYAKNGLTSDALKLVDDNNTPLPVVPANVVAGIYNRTSQYEKTQELYSVLEEPDILSWNILIAACSRNGDYREAFELFDHMQRARIRPDNYTYASLFSICTKLCNLALGSSLHGLLVKTDIKCCDIFVCNIMIDMYGKCGSLEGSFKIFNELTNKNIISWTAIVSALGLHGHAHEALEKFKEMEAEGFMPDKVAFISVISACRHVGLVKQGLELFETMKAKYGLEPEMDHYVIVVDLLARYGNLREAEELIEGMLFPPNALVWRSFLEGCKRSRTTHDCLSSEHKQH</sequence>